<proteinExistence type="predicted"/>
<name>A0ABS1MKE2_9NOCA</name>
<dbReference type="Proteomes" id="UP000602198">
    <property type="component" value="Unassembled WGS sequence"/>
</dbReference>
<dbReference type="EMBL" id="JAERRJ010000024">
    <property type="protein sequence ID" value="MBL1080124.1"/>
    <property type="molecule type" value="Genomic_DNA"/>
</dbReference>
<comment type="caution">
    <text evidence="1">The sequence shown here is derived from an EMBL/GenBank/DDBJ whole genome shotgun (WGS) entry which is preliminary data.</text>
</comment>
<evidence type="ECO:0000313" key="2">
    <source>
        <dbReference type="Proteomes" id="UP000602198"/>
    </source>
</evidence>
<sequence>MAYSIGIWMTRHSTNIVVYRWESDRGGQSRAGFVVLDLREQSVCPSTPEGQPLGDMTLTARVGRCEGLTPDVDTGLFIQIASSILRRIDTDGAPPRTAHRVYG</sequence>
<accession>A0ABS1MKE2</accession>
<evidence type="ECO:0000313" key="1">
    <source>
        <dbReference type="EMBL" id="MBL1080124.1"/>
    </source>
</evidence>
<reference evidence="1 2" key="1">
    <citation type="submission" date="2021-01" db="EMBL/GenBank/DDBJ databases">
        <title>WGS of actinomycetes isolated from Thailand.</title>
        <authorList>
            <person name="Thawai C."/>
        </authorList>
    </citation>
    <scope>NUCLEOTIDE SEQUENCE [LARGE SCALE GENOMIC DNA]</scope>
    <source>
        <strain evidence="1 2">LPG 2</strain>
    </source>
</reference>
<keyword evidence="2" id="KW-1185">Reference proteome</keyword>
<protein>
    <submittedName>
        <fullName evidence="1">Uncharacterized protein</fullName>
    </submittedName>
</protein>
<organism evidence="1 2">
    <name type="scientific">Nocardia acididurans</name>
    <dbReference type="NCBI Taxonomy" id="2802282"/>
    <lineage>
        <taxon>Bacteria</taxon>
        <taxon>Bacillati</taxon>
        <taxon>Actinomycetota</taxon>
        <taxon>Actinomycetes</taxon>
        <taxon>Mycobacteriales</taxon>
        <taxon>Nocardiaceae</taxon>
        <taxon>Nocardia</taxon>
    </lineage>
</organism>
<dbReference type="RefSeq" id="WP_201958313.1">
    <property type="nucleotide sequence ID" value="NZ_JAERRJ010000024.1"/>
</dbReference>
<gene>
    <name evidence="1" type="ORF">JK358_37595</name>
</gene>